<dbReference type="NCBIfam" id="TIGR01378">
    <property type="entry name" value="thi_PPkinase"/>
    <property type="match status" value="1"/>
</dbReference>
<dbReference type="SUPFAM" id="SSF63999">
    <property type="entry name" value="Thiamin pyrophosphokinase, catalytic domain"/>
    <property type="match status" value="1"/>
</dbReference>
<dbReference type="InterPro" id="IPR036759">
    <property type="entry name" value="TPK_catalytic_sf"/>
</dbReference>
<organism evidence="7 8">
    <name type="scientific">Treponema brennaborense (strain DSM 12168 / CIP 105900 / DD5/3)</name>
    <dbReference type="NCBI Taxonomy" id="906968"/>
    <lineage>
        <taxon>Bacteria</taxon>
        <taxon>Pseudomonadati</taxon>
        <taxon>Spirochaetota</taxon>
        <taxon>Spirochaetia</taxon>
        <taxon>Spirochaetales</taxon>
        <taxon>Treponemataceae</taxon>
        <taxon>Treponema</taxon>
    </lineage>
</organism>
<evidence type="ECO:0000256" key="5">
    <source>
        <dbReference type="NCBIfam" id="TIGR01378"/>
    </source>
</evidence>
<dbReference type="GO" id="GO:0009229">
    <property type="term" value="P:thiamine diphosphate biosynthetic process"/>
    <property type="evidence" value="ECO:0007669"/>
    <property type="project" value="InterPro"/>
</dbReference>
<keyword evidence="2" id="KW-0547">Nucleotide-binding</keyword>
<dbReference type="GO" id="GO:0005524">
    <property type="term" value="F:ATP binding"/>
    <property type="evidence" value="ECO:0007669"/>
    <property type="project" value="UniProtKB-KW"/>
</dbReference>
<dbReference type="HOGENOM" id="CLU_044237_1_1_12"/>
<sequence length="260" mass="28066">MNVCVFTGGEYPAPELARVFFERRPDFVIAADSGLDAAEAYGAAYGFVPDLIIGDMDSLREPDIRLARYGNSRVKRFARDKDYTDTELALKEAYACIDRTRRAGSGGGAADVTLIGGDGGRIDHLFAIRNLFGSGTEKNCAAPRVWLCRTQAVFYLDAAGTNRLTACGVLPDDDVSVFSVGNPAVRHCAHSENLRWPLAAVDWDSGAYSLSNRLDSADAEAGETGSRIGVTAVSGAFIVIVPLRLRSALCRCRCRSRQDT</sequence>
<protein>
    <recommendedName>
        <fullName evidence="5">Thiamine diphosphokinase</fullName>
        <ecNumber evidence="5">2.7.6.2</ecNumber>
    </recommendedName>
</protein>
<dbReference type="STRING" id="906968.Trebr_1372"/>
<dbReference type="AlphaFoldDB" id="F4LMP9"/>
<dbReference type="Gene3D" id="3.40.50.10240">
    <property type="entry name" value="Thiamin pyrophosphokinase, catalytic domain"/>
    <property type="match status" value="1"/>
</dbReference>
<dbReference type="EC" id="2.7.6.2" evidence="5"/>
<dbReference type="EMBL" id="CP002696">
    <property type="protein sequence ID" value="AEE16796.1"/>
    <property type="molecule type" value="Genomic_DNA"/>
</dbReference>
<evidence type="ECO:0000259" key="6">
    <source>
        <dbReference type="Pfam" id="PF04263"/>
    </source>
</evidence>
<proteinExistence type="predicted"/>
<evidence type="ECO:0000256" key="3">
    <source>
        <dbReference type="ARBA" id="ARBA00022777"/>
    </source>
</evidence>
<evidence type="ECO:0000313" key="7">
    <source>
        <dbReference type="EMBL" id="AEE16796.1"/>
    </source>
</evidence>
<dbReference type="GO" id="GO:0004788">
    <property type="term" value="F:thiamine diphosphokinase activity"/>
    <property type="evidence" value="ECO:0007669"/>
    <property type="project" value="UniProtKB-UniRule"/>
</dbReference>
<reference evidence="8" key="1">
    <citation type="submission" date="2011-04" db="EMBL/GenBank/DDBJ databases">
        <title>The complete genome of Treponema brennaborense DSM 12168.</title>
        <authorList>
            <person name="Lucas S."/>
            <person name="Han J."/>
            <person name="Lapidus A."/>
            <person name="Bruce D."/>
            <person name="Goodwin L."/>
            <person name="Pitluck S."/>
            <person name="Peters L."/>
            <person name="Kyrpides N."/>
            <person name="Mavromatis K."/>
            <person name="Ivanova N."/>
            <person name="Mikhailova N."/>
            <person name="Pagani I."/>
            <person name="Teshima H."/>
            <person name="Detter J.C."/>
            <person name="Tapia R."/>
            <person name="Han C."/>
            <person name="Land M."/>
            <person name="Hauser L."/>
            <person name="Markowitz V."/>
            <person name="Cheng J.-F."/>
            <person name="Hugenholtz P."/>
            <person name="Woyke T."/>
            <person name="Wu D."/>
            <person name="Gronow S."/>
            <person name="Wellnitz S."/>
            <person name="Brambilla E."/>
            <person name="Klenk H.-P."/>
            <person name="Eisen J.A."/>
        </authorList>
    </citation>
    <scope>NUCLEOTIDE SEQUENCE [LARGE SCALE GENOMIC DNA]</scope>
    <source>
        <strain evidence="8">DSM 12168 / CIP 105900 / DD5/3</strain>
    </source>
</reference>
<dbReference type="Proteomes" id="UP000006546">
    <property type="component" value="Chromosome"/>
</dbReference>
<dbReference type="KEGG" id="tbe:Trebr_1372"/>
<gene>
    <name evidence="7" type="ordered locus">Trebr_1372</name>
</gene>
<dbReference type="InterPro" id="IPR053149">
    <property type="entry name" value="TPK"/>
</dbReference>
<dbReference type="CDD" id="cd07995">
    <property type="entry name" value="TPK"/>
    <property type="match status" value="1"/>
</dbReference>
<dbReference type="RefSeq" id="WP_013758501.1">
    <property type="nucleotide sequence ID" value="NC_015500.1"/>
</dbReference>
<evidence type="ECO:0000256" key="1">
    <source>
        <dbReference type="ARBA" id="ARBA00022679"/>
    </source>
</evidence>
<dbReference type="InterPro" id="IPR006282">
    <property type="entry name" value="Thi_PPkinase"/>
</dbReference>
<dbReference type="PANTHER" id="PTHR41299:SF1">
    <property type="entry name" value="THIAMINE PYROPHOSPHOKINASE"/>
    <property type="match status" value="1"/>
</dbReference>
<keyword evidence="8" id="KW-1185">Reference proteome</keyword>
<keyword evidence="4" id="KW-0067">ATP-binding</keyword>
<dbReference type="PANTHER" id="PTHR41299">
    <property type="entry name" value="THIAMINE PYROPHOSPHOKINASE"/>
    <property type="match status" value="1"/>
</dbReference>
<dbReference type="InterPro" id="IPR007371">
    <property type="entry name" value="TPK_catalytic"/>
</dbReference>
<name>F4LMP9_TREBD</name>
<evidence type="ECO:0000313" key="8">
    <source>
        <dbReference type="Proteomes" id="UP000006546"/>
    </source>
</evidence>
<accession>F4LMP9</accession>
<evidence type="ECO:0000256" key="2">
    <source>
        <dbReference type="ARBA" id="ARBA00022741"/>
    </source>
</evidence>
<feature type="domain" description="Thiamin pyrophosphokinase catalytic" evidence="6">
    <location>
        <begin position="26"/>
        <end position="130"/>
    </location>
</feature>
<evidence type="ECO:0000256" key="4">
    <source>
        <dbReference type="ARBA" id="ARBA00022840"/>
    </source>
</evidence>
<keyword evidence="1" id="KW-0808">Transferase</keyword>
<dbReference type="GO" id="GO:0016301">
    <property type="term" value="F:kinase activity"/>
    <property type="evidence" value="ECO:0007669"/>
    <property type="project" value="UniProtKB-KW"/>
</dbReference>
<dbReference type="eggNOG" id="COG1564">
    <property type="taxonomic scope" value="Bacteria"/>
</dbReference>
<dbReference type="Pfam" id="PF04263">
    <property type="entry name" value="TPK_catalytic"/>
    <property type="match status" value="1"/>
</dbReference>
<keyword evidence="3" id="KW-0418">Kinase</keyword>
<dbReference type="GO" id="GO:0006772">
    <property type="term" value="P:thiamine metabolic process"/>
    <property type="evidence" value="ECO:0007669"/>
    <property type="project" value="UniProtKB-UniRule"/>
</dbReference>